<dbReference type="EMBL" id="CM041546">
    <property type="protein sequence ID" value="KAI3361359.1"/>
    <property type="molecule type" value="Genomic_DNA"/>
</dbReference>
<name>A0ACB8W102_9TELE</name>
<organism evidence="1 2">
    <name type="scientific">Scortum barcoo</name>
    <name type="common">barcoo grunter</name>
    <dbReference type="NCBI Taxonomy" id="214431"/>
    <lineage>
        <taxon>Eukaryota</taxon>
        <taxon>Metazoa</taxon>
        <taxon>Chordata</taxon>
        <taxon>Craniata</taxon>
        <taxon>Vertebrata</taxon>
        <taxon>Euteleostomi</taxon>
        <taxon>Actinopterygii</taxon>
        <taxon>Neopterygii</taxon>
        <taxon>Teleostei</taxon>
        <taxon>Neoteleostei</taxon>
        <taxon>Acanthomorphata</taxon>
        <taxon>Eupercaria</taxon>
        <taxon>Centrarchiformes</taxon>
        <taxon>Terapontoidei</taxon>
        <taxon>Terapontidae</taxon>
        <taxon>Scortum</taxon>
    </lineage>
</organism>
<protein>
    <submittedName>
        <fullName evidence="1">Uncharacterized protein</fullName>
    </submittedName>
</protein>
<proteinExistence type="predicted"/>
<accession>A0ACB8W102</accession>
<evidence type="ECO:0000313" key="1">
    <source>
        <dbReference type="EMBL" id="KAI3361359.1"/>
    </source>
</evidence>
<comment type="caution">
    <text evidence="1">The sequence shown here is derived from an EMBL/GenBank/DDBJ whole genome shotgun (WGS) entry which is preliminary data.</text>
</comment>
<dbReference type="Proteomes" id="UP000831701">
    <property type="component" value="Chromosome 16"/>
</dbReference>
<sequence>MNCLPFLCGLQGYGVPGQYTAGQPYPPQAYPQQPAPITVQPAVYVTQVPLANPVNDYLGYSIFTMLCCCLPLGIAALIYSISAREANQRGDRAAAERSSNTARILNHVALGIGIGVFVLSIILVTVVTFIGVN</sequence>
<reference evidence="1" key="1">
    <citation type="submission" date="2022-04" db="EMBL/GenBank/DDBJ databases">
        <title>Jade perch genome.</title>
        <authorList>
            <person name="Chao B."/>
        </authorList>
    </citation>
    <scope>NUCLEOTIDE SEQUENCE</scope>
    <source>
        <strain evidence="1">CB-2022</strain>
    </source>
</reference>
<gene>
    <name evidence="1" type="ORF">L3Q82_013540</name>
</gene>
<evidence type="ECO:0000313" key="2">
    <source>
        <dbReference type="Proteomes" id="UP000831701"/>
    </source>
</evidence>
<keyword evidence="2" id="KW-1185">Reference proteome</keyword>